<evidence type="ECO:0000313" key="2">
    <source>
        <dbReference type="Proteomes" id="UP000563898"/>
    </source>
</evidence>
<protein>
    <recommendedName>
        <fullName evidence="3">Antitoxin Xre/MbcA/ParS-like toxin-binding domain-containing protein</fullName>
    </recommendedName>
</protein>
<name>A0A846WJY3_9ACTN</name>
<evidence type="ECO:0008006" key="3">
    <source>
        <dbReference type="Google" id="ProtNLM"/>
    </source>
</evidence>
<gene>
    <name evidence="1" type="ORF">HGA05_09715</name>
</gene>
<organism evidence="1 2">
    <name type="scientific">Gordonia polyisoprenivorans</name>
    <dbReference type="NCBI Taxonomy" id="84595"/>
    <lineage>
        <taxon>Bacteria</taxon>
        <taxon>Bacillati</taxon>
        <taxon>Actinomycetota</taxon>
        <taxon>Actinomycetes</taxon>
        <taxon>Mycobacteriales</taxon>
        <taxon>Gordoniaceae</taxon>
        <taxon>Gordonia</taxon>
    </lineage>
</organism>
<dbReference type="Proteomes" id="UP000563898">
    <property type="component" value="Unassembled WGS sequence"/>
</dbReference>
<proteinExistence type="predicted"/>
<evidence type="ECO:0000313" key="1">
    <source>
        <dbReference type="EMBL" id="NKY01848.1"/>
    </source>
</evidence>
<dbReference type="EMBL" id="JAAXPC010000004">
    <property type="protein sequence ID" value="NKY01848.1"/>
    <property type="molecule type" value="Genomic_DNA"/>
</dbReference>
<comment type="caution">
    <text evidence="1">The sequence shown here is derived from an EMBL/GenBank/DDBJ whole genome shotgun (WGS) entry which is preliminary data.</text>
</comment>
<dbReference type="AlphaFoldDB" id="A0A846WJY3"/>
<reference evidence="1 2" key="1">
    <citation type="submission" date="2020-04" db="EMBL/GenBank/DDBJ databases">
        <title>MicrobeNet Type strains.</title>
        <authorList>
            <person name="Nicholson A.C."/>
        </authorList>
    </citation>
    <scope>NUCLEOTIDE SEQUENCE [LARGE SCALE GENOMIC DNA]</scope>
    <source>
        <strain evidence="1 2">ATCC BAA-14</strain>
    </source>
</reference>
<dbReference type="RefSeq" id="WP_138944149.1">
    <property type="nucleotide sequence ID" value="NZ_CP116236.1"/>
</dbReference>
<accession>A0A846WJY3</accession>
<sequence length="163" mass="18050">MRTEHAGQSYAVLDVELRHRSTWSCGCFSLWKVPSSEMSQSYELAVFGDTATLAQRVVDALGLTLAARVLGVSETRGIRQWIEGERDVKGAATLTRLQTAAQIVAELSEALTPREIQGWWTVAHPEFAFKSPLQLFEEGPVETVRAPLLEMAVDLARRHADEA</sequence>